<dbReference type="InterPro" id="IPR040260">
    <property type="entry name" value="RFA2-like"/>
</dbReference>
<feature type="region of interest" description="Disordered" evidence="5">
    <location>
        <begin position="1"/>
        <end position="24"/>
    </location>
</feature>
<dbReference type="Gene3D" id="2.40.50.140">
    <property type="entry name" value="Nucleic acid-binding proteins"/>
    <property type="match status" value="1"/>
</dbReference>
<dbReference type="Pfam" id="PF08784">
    <property type="entry name" value="RPA_C"/>
    <property type="match status" value="1"/>
</dbReference>
<evidence type="ECO:0000256" key="5">
    <source>
        <dbReference type="SAM" id="MobiDB-lite"/>
    </source>
</evidence>
<dbReference type="PANTHER" id="PTHR13989">
    <property type="entry name" value="REPLICATION PROTEIN A-RELATED"/>
    <property type="match status" value="1"/>
</dbReference>
<evidence type="ECO:0000313" key="8">
    <source>
        <dbReference type="Proteomes" id="UP001627154"/>
    </source>
</evidence>
<dbReference type="SUPFAM" id="SSF50249">
    <property type="entry name" value="Nucleic acid-binding proteins"/>
    <property type="match status" value="1"/>
</dbReference>
<organism evidence="7 8">
    <name type="scientific">Trichogramma kaykai</name>
    <dbReference type="NCBI Taxonomy" id="54128"/>
    <lineage>
        <taxon>Eukaryota</taxon>
        <taxon>Metazoa</taxon>
        <taxon>Ecdysozoa</taxon>
        <taxon>Arthropoda</taxon>
        <taxon>Hexapoda</taxon>
        <taxon>Insecta</taxon>
        <taxon>Pterygota</taxon>
        <taxon>Neoptera</taxon>
        <taxon>Endopterygota</taxon>
        <taxon>Hymenoptera</taxon>
        <taxon>Apocrita</taxon>
        <taxon>Proctotrupomorpha</taxon>
        <taxon>Chalcidoidea</taxon>
        <taxon>Trichogrammatidae</taxon>
        <taxon>Trichogramma</taxon>
    </lineage>
</organism>
<dbReference type="GO" id="GO:0003677">
    <property type="term" value="F:DNA binding"/>
    <property type="evidence" value="ECO:0007669"/>
    <property type="project" value="UniProtKB-KW"/>
</dbReference>
<dbReference type="InterPro" id="IPR014892">
    <property type="entry name" value="RPA_C"/>
</dbReference>
<dbReference type="InterPro" id="IPR012340">
    <property type="entry name" value="NA-bd_OB-fold"/>
</dbReference>
<dbReference type="InterPro" id="IPR036390">
    <property type="entry name" value="WH_DNA-bd_sf"/>
</dbReference>
<comment type="subcellular location">
    <subcellularLocation>
        <location evidence="1">Nucleus</location>
    </subcellularLocation>
</comment>
<dbReference type="GO" id="GO:0005634">
    <property type="term" value="C:nucleus"/>
    <property type="evidence" value="ECO:0007669"/>
    <property type="project" value="UniProtKB-SubCell"/>
</dbReference>
<dbReference type="EMBL" id="JBJJXI010000092">
    <property type="protein sequence ID" value="KAL3394484.1"/>
    <property type="molecule type" value="Genomic_DNA"/>
</dbReference>
<keyword evidence="3" id="KW-0238">DNA-binding</keyword>
<dbReference type="SUPFAM" id="SSF46785">
    <property type="entry name" value="Winged helix' DNA-binding domain"/>
    <property type="match status" value="1"/>
</dbReference>
<name>A0ABD2WPA5_9HYME</name>
<dbReference type="Proteomes" id="UP001627154">
    <property type="component" value="Unassembled WGS sequence"/>
</dbReference>
<evidence type="ECO:0000259" key="6">
    <source>
        <dbReference type="Pfam" id="PF08784"/>
    </source>
</evidence>
<dbReference type="Gene3D" id="1.10.10.10">
    <property type="entry name" value="Winged helix-like DNA-binding domain superfamily/Winged helix DNA-binding domain"/>
    <property type="match status" value="1"/>
</dbReference>
<keyword evidence="4" id="KW-0539">Nucleus</keyword>
<dbReference type="PANTHER" id="PTHR13989:SF16">
    <property type="entry name" value="REPLICATION PROTEIN A2"/>
    <property type="match status" value="1"/>
</dbReference>
<evidence type="ECO:0000256" key="2">
    <source>
        <dbReference type="ARBA" id="ARBA00007815"/>
    </source>
</evidence>
<reference evidence="7 8" key="1">
    <citation type="journal article" date="2024" name="bioRxiv">
        <title>A reference genome for Trichogramma kaykai: A tiny desert-dwelling parasitoid wasp with competing sex-ratio distorters.</title>
        <authorList>
            <person name="Culotta J."/>
            <person name="Lindsey A.R."/>
        </authorList>
    </citation>
    <scope>NUCLEOTIDE SEQUENCE [LARGE SCALE GENOMIC DNA]</scope>
    <source>
        <strain evidence="7 8">KSX58</strain>
    </source>
</reference>
<comment type="caution">
    <text evidence="7">The sequence shown here is derived from an EMBL/GenBank/DDBJ whole genome shotgun (WGS) entry which is preliminary data.</text>
</comment>
<dbReference type="AlphaFoldDB" id="A0ABD2WPA5"/>
<gene>
    <name evidence="7" type="ORF">TKK_011482</name>
</gene>
<evidence type="ECO:0000256" key="3">
    <source>
        <dbReference type="ARBA" id="ARBA00023125"/>
    </source>
</evidence>
<accession>A0ABD2WPA5</accession>
<evidence type="ECO:0000313" key="7">
    <source>
        <dbReference type="EMBL" id="KAL3394484.1"/>
    </source>
</evidence>
<comment type="similarity">
    <text evidence="2">Belongs to the replication factor A protein 2 family.</text>
</comment>
<keyword evidence="8" id="KW-1185">Reference proteome</keyword>
<evidence type="ECO:0000256" key="1">
    <source>
        <dbReference type="ARBA" id="ARBA00004123"/>
    </source>
</evidence>
<dbReference type="InterPro" id="IPR036388">
    <property type="entry name" value="WH-like_DNA-bd_sf"/>
</dbReference>
<proteinExistence type="inferred from homology"/>
<protein>
    <recommendedName>
        <fullName evidence="6">Replication protein A C-terminal domain-containing protein</fullName>
    </recommendedName>
</protein>
<feature type="domain" description="Replication protein A C-terminal" evidence="6">
    <location>
        <begin position="152"/>
        <end position="239"/>
    </location>
</feature>
<evidence type="ECO:0000256" key="4">
    <source>
        <dbReference type="ARBA" id="ARBA00023242"/>
    </source>
</evidence>
<sequence>MNTSMQSLSDRSFDGNRSYSDSNQSKDNCVSLMISHLIGKDENIKVWGVPVKFIKIVAVVSNIEVDSYKLKYEFRDETGQIDGFSYISLYADHPPCAVSKNSYATVHGKLRNLKGQNCLYVLSIQPLENLNELLAHLMEVTLICLEGKHAASNNNKSQNQVPCTTNENPDNSGSDRLLVNNYLGLGKEQALILTIIESSEHEYGAERNEIKSKVPLNMVSKVDGILNFLSSEGHIYTTKTDDFFKKI</sequence>